<feature type="signal peptide" evidence="13">
    <location>
        <begin position="1"/>
        <end position="24"/>
    </location>
</feature>
<dbReference type="FunFam" id="3.80.10.10:FF:000111">
    <property type="entry name" value="LRR receptor-like serine/threonine-protein kinase ERECTA"/>
    <property type="match status" value="1"/>
</dbReference>
<keyword evidence="3" id="KW-1003">Cell membrane</keyword>
<dbReference type="Proteomes" id="UP000825729">
    <property type="component" value="Unassembled WGS sequence"/>
</dbReference>
<gene>
    <name evidence="16" type="ORF">H6P81_012302</name>
</gene>
<evidence type="ECO:0000256" key="5">
    <source>
        <dbReference type="ARBA" id="ARBA00022692"/>
    </source>
</evidence>
<dbReference type="InterPro" id="IPR013210">
    <property type="entry name" value="LRR_N_plant-typ"/>
</dbReference>
<dbReference type="GO" id="GO:0005886">
    <property type="term" value="C:plasma membrane"/>
    <property type="evidence" value="ECO:0007669"/>
    <property type="project" value="UniProtKB-SubCell"/>
</dbReference>
<keyword evidence="9 12" id="KW-0472">Membrane</keyword>
<accession>A0AAV7EBZ1</accession>
<evidence type="ECO:0000256" key="7">
    <source>
        <dbReference type="ARBA" id="ARBA00022737"/>
    </source>
</evidence>
<dbReference type="SMART" id="SM00369">
    <property type="entry name" value="LRR_TYP"/>
    <property type="match status" value="13"/>
</dbReference>
<comment type="subcellular location">
    <subcellularLocation>
        <location evidence="1">Cell membrane</location>
        <topology evidence="1">Single-pass type I membrane protein</topology>
    </subcellularLocation>
</comment>
<evidence type="ECO:0000256" key="4">
    <source>
        <dbReference type="ARBA" id="ARBA00022614"/>
    </source>
</evidence>
<evidence type="ECO:0000259" key="14">
    <source>
        <dbReference type="Pfam" id="PF08263"/>
    </source>
</evidence>
<dbReference type="FunFam" id="3.80.10.10:FF:000905">
    <property type="entry name" value="Receptor-like protein kinase 7"/>
    <property type="match status" value="1"/>
</dbReference>
<keyword evidence="11" id="KW-0325">Glycoprotein</keyword>
<dbReference type="SUPFAM" id="SSF52058">
    <property type="entry name" value="L domain-like"/>
    <property type="match status" value="4"/>
</dbReference>
<evidence type="ECO:0000256" key="13">
    <source>
        <dbReference type="SAM" id="SignalP"/>
    </source>
</evidence>
<keyword evidence="4" id="KW-0433">Leucine-rich repeat</keyword>
<evidence type="ECO:0008006" key="18">
    <source>
        <dbReference type="Google" id="ProtNLM"/>
    </source>
</evidence>
<dbReference type="SMART" id="SM00365">
    <property type="entry name" value="LRR_SD22"/>
    <property type="match status" value="5"/>
</dbReference>
<dbReference type="Pfam" id="PF08263">
    <property type="entry name" value="LRRNT_2"/>
    <property type="match status" value="1"/>
</dbReference>
<evidence type="ECO:0000256" key="2">
    <source>
        <dbReference type="ARBA" id="ARBA00009592"/>
    </source>
</evidence>
<name>A0AAV7EBZ1_ARIFI</name>
<evidence type="ECO:0000313" key="16">
    <source>
        <dbReference type="EMBL" id="KAG9446174.1"/>
    </source>
</evidence>
<feature type="domain" description="Leucine-rich repeat-containing N-terminal plant-type" evidence="14">
    <location>
        <begin position="30"/>
        <end position="66"/>
    </location>
</feature>
<dbReference type="InterPro" id="IPR032675">
    <property type="entry name" value="LRR_dom_sf"/>
</dbReference>
<evidence type="ECO:0000256" key="10">
    <source>
        <dbReference type="ARBA" id="ARBA00023170"/>
    </source>
</evidence>
<sequence>MAATLKVLLLLVPLLICFSHSVFASSCGEEEREALIEFKKHLTDPGRRLSSWVGEDCCAWRGIGCDITTGRVTQINLRNVIQYNNSLEESIGDIPLGGEVSSSLLHLKHLMSLDLSYNDFNLSPVPEFLGLFQQLRYLNLSWGGFGGKIPHQLGNLSKLEYLDLSGCYLELPKTVDLPASLIELHLWYYTSTNDGTFTVSTNLTSLKVLDISATGFALSLLPKWLSGLNSLTTLVLQYGFRGTIPAWFCTLRKLKYVDMRRNSLGGRIPNCLSNLSHLAYLDLSANNFDGPILPETLSHLAHLETLNIANNQLSGIIPSNIGHLTSLQVLDLSNNHISGSIPTNFGNLCNLKELRLAVNDLNGHISSELSGTCITKSLQLLYLSYNQLKGDVPSWLTECQNLRWLTLEHNSFSGTIPSTLGRLSYLQSLSLRANNLTGSIPKSLGQLSLLEDLDVSNNNFMEAIVNEIHFTHLSRLQVLDMSSTSVVWNVSSDWSPPFQLTELYLSSCTLGPRFPTWFQKQTNLKRLDISSSSISDAVPNSFWNFSAPLYYLNVSHNRLRGQLPNLLHIDVIDLSYNSLEGSLVNFSSVASLLDMSSNLITGQIPIDISSKIPFVSGLFLSDNRITGSIPISFCQIPMQVLSLSRNQISGAIPDCWNSTGSLMSIDLSRNNLVGKIPSTLGNLSSLVSVYLSVNNLTGGLSSMLQSRLPELLVLDLGENKLVGRIPPHIGDKLPNLMILRLRSNMLFGSIPSELSLIASLQVLDLAQNNLSGGIPKSFNNFTAMKLWNKTSERNNLPLGNETSEEYYYEKVSVNIKGGEWEYRRNDITVSFLASIDLSSNKLSGEIPNALSDLVGLVSMNLSNNRLTGKIPHRIGNLQQLESLDLSKNLLYGRIPDSLSALHFLAYMNLSHNNLSGRIPQGFQIQTLDDPSIYAGNPELCGPPIRKQCQEVETPPTLLAAGGNNKKEIDDDDDNNQMLFLYISVALGFIVGLWGVFVVLLFSKSWRMAYYRFSDELEDKIIVIALIWWAKF</sequence>
<dbReference type="Pfam" id="PF00560">
    <property type="entry name" value="LRR_1"/>
    <property type="match status" value="6"/>
</dbReference>
<organism evidence="16 17">
    <name type="scientific">Aristolochia fimbriata</name>
    <name type="common">White veined hardy Dutchman's pipe vine</name>
    <dbReference type="NCBI Taxonomy" id="158543"/>
    <lineage>
        <taxon>Eukaryota</taxon>
        <taxon>Viridiplantae</taxon>
        <taxon>Streptophyta</taxon>
        <taxon>Embryophyta</taxon>
        <taxon>Tracheophyta</taxon>
        <taxon>Spermatophyta</taxon>
        <taxon>Magnoliopsida</taxon>
        <taxon>Magnoliidae</taxon>
        <taxon>Piperales</taxon>
        <taxon>Aristolochiaceae</taxon>
        <taxon>Aristolochia</taxon>
    </lineage>
</organism>
<dbReference type="InterPro" id="IPR055414">
    <property type="entry name" value="LRR_R13L4/SHOC2-like"/>
</dbReference>
<reference evidence="16 17" key="1">
    <citation type="submission" date="2021-07" db="EMBL/GenBank/DDBJ databases">
        <title>The Aristolochia fimbriata genome: insights into angiosperm evolution, floral development and chemical biosynthesis.</title>
        <authorList>
            <person name="Jiao Y."/>
        </authorList>
    </citation>
    <scope>NUCLEOTIDE SEQUENCE [LARGE SCALE GENOMIC DNA]</scope>
    <source>
        <strain evidence="16">IBCAS-2021</strain>
        <tissue evidence="16">Leaf</tissue>
    </source>
</reference>
<dbReference type="Pfam" id="PF23598">
    <property type="entry name" value="LRR_14"/>
    <property type="match status" value="2"/>
</dbReference>
<dbReference type="AlphaFoldDB" id="A0AAV7EBZ1"/>
<evidence type="ECO:0000256" key="8">
    <source>
        <dbReference type="ARBA" id="ARBA00022989"/>
    </source>
</evidence>
<keyword evidence="6 13" id="KW-0732">Signal</keyword>
<dbReference type="PRINTS" id="PR00019">
    <property type="entry name" value="LEURICHRPT"/>
</dbReference>
<keyword evidence="10" id="KW-0675">Receptor</keyword>
<proteinExistence type="inferred from homology"/>
<keyword evidence="7" id="KW-0677">Repeat</keyword>
<dbReference type="EMBL" id="JAINDJ010000005">
    <property type="protein sequence ID" value="KAG9446174.1"/>
    <property type="molecule type" value="Genomic_DNA"/>
</dbReference>
<evidence type="ECO:0000256" key="1">
    <source>
        <dbReference type="ARBA" id="ARBA00004251"/>
    </source>
</evidence>
<evidence type="ECO:0000256" key="11">
    <source>
        <dbReference type="ARBA" id="ARBA00023180"/>
    </source>
</evidence>
<evidence type="ECO:0000259" key="15">
    <source>
        <dbReference type="Pfam" id="PF23598"/>
    </source>
</evidence>
<feature type="domain" description="Disease resistance R13L4/SHOC-2-like LRR" evidence="15">
    <location>
        <begin position="376"/>
        <end position="530"/>
    </location>
</feature>
<evidence type="ECO:0000256" key="12">
    <source>
        <dbReference type="SAM" id="Phobius"/>
    </source>
</evidence>
<dbReference type="InterPro" id="IPR003591">
    <property type="entry name" value="Leu-rich_rpt_typical-subtyp"/>
</dbReference>
<evidence type="ECO:0000256" key="3">
    <source>
        <dbReference type="ARBA" id="ARBA00022475"/>
    </source>
</evidence>
<feature type="transmembrane region" description="Helical" evidence="12">
    <location>
        <begin position="978"/>
        <end position="1001"/>
    </location>
</feature>
<comment type="similarity">
    <text evidence="2">Belongs to the RLP family.</text>
</comment>
<evidence type="ECO:0000313" key="17">
    <source>
        <dbReference type="Proteomes" id="UP000825729"/>
    </source>
</evidence>
<feature type="domain" description="Disease resistance R13L4/SHOC-2-like LRR" evidence="15">
    <location>
        <begin position="249"/>
        <end position="361"/>
    </location>
</feature>
<protein>
    <recommendedName>
        <fullName evidence="18">Leucine-rich repeat-containing N-terminal plant-type domain-containing protein</fullName>
    </recommendedName>
</protein>
<dbReference type="PANTHER" id="PTHR48063">
    <property type="entry name" value="LRR RECEPTOR-LIKE KINASE"/>
    <property type="match status" value="1"/>
</dbReference>
<dbReference type="InterPro" id="IPR001611">
    <property type="entry name" value="Leu-rich_rpt"/>
</dbReference>
<keyword evidence="8 12" id="KW-1133">Transmembrane helix</keyword>
<dbReference type="PANTHER" id="PTHR48063:SF112">
    <property type="entry name" value="RECEPTOR LIKE PROTEIN 30-LIKE"/>
    <property type="match status" value="1"/>
</dbReference>
<dbReference type="FunFam" id="3.80.10.10:FF:000095">
    <property type="entry name" value="LRR receptor-like serine/threonine-protein kinase GSO1"/>
    <property type="match status" value="1"/>
</dbReference>
<dbReference type="InterPro" id="IPR046956">
    <property type="entry name" value="RLP23-like"/>
</dbReference>
<feature type="chain" id="PRO_5043922118" description="Leucine-rich repeat-containing N-terminal plant-type domain-containing protein" evidence="13">
    <location>
        <begin position="25"/>
        <end position="1031"/>
    </location>
</feature>
<dbReference type="Gene3D" id="3.80.10.10">
    <property type="entry name" value="Ribonuclease Inhibitor"/>
    <property type="match status" value="5"/>
</dbReference>
<dbReference type="PROSITE" id="PS51450">
    <property type="entry name" value="LRR"/>
    <property type="match status" value="1"/>
</dbReference>
<dbReference type="FunFam" id="3.80.10.10:FF:001347">
    <property type="entry name" value="LRR receptor-like serine/threonine-protein kinase GSO2"/>
    <property type="match status" value="1"/>
</dbReference>
<dbReference type="PROSITE" id="PS51257">
    <property type="entry name" value="PROKAR_LIPOPROTEIN"/>
    <property type="match status" value="1"/>
</dbReference>
<evidence type="ECO:0000256" key="6">
    <source>
        <dbReference type="ARBA" id="ARBA00022729"/>
    </source>
</evidence>
<comment type="caution">
    <text evidence="16">The sequence shown here is derived from an EMBL/GenBank/DDBJ whole genome shotgun (WGS) entry which is preliminary data.</text>
</comment>
<evidence type="ECO:0000256" key="9">
    <source>
        <dbReference type="ARBA" id="ARBA00023136"/>
    </source>
</evidence>
<keyword evidence="17" id="KW-1185">Reference proteome</keyword>
<keyword evidence="5 12" id="KW-0812">Transmembrane</keyword>